<dbReference type="InterPro" id="IPR006652">
    <property type="entry name" value="Kelch_1"/>
</dbReference>
<proteinExistence type="predicted"/>
<evidence type="ECO:0000256" key="3">
    <source>
        <dbReference type="SAM" id="MobiDB-lite"/>
    </source>
</evidence>
<dbReference type="Gene3D" id="3.30.710.10">
    <property type="entry name" value="Potassium Channel Kv1.1, Chain A"/>
    <property type="match status" value="1"/>
</dbReference>
<dbReference type="AlphaFoldDB" id="A0AAD3D189"/>
<evidence type="ECO:0000256" key="1">
    <source>
        <dbReference type="ARBA" id="ARBA00022441"/>
    </source>
</evidence>
<dbReference type="PANTHER" id="PTHR46376:SF1">
    <property type="entry name" value="LEUCINE-ZIPPER-LIKE TRANSCRIPTIONAL REGULATOR 1"/>
    <property type="match status" value="1"/>
</dbReference>
<feature type="compositionally biased region" description="Polar residues" evidence="3">
    <location>
        <begin position="126"/>
        <end position="157"/>
    </location>
</feature>
<dbReference type="SUPFAM" id="SSF54695">
    <property type="entry name" value="POZ domain"/>
    <property type="match status" value="1"/>
</dbReference>
<reference evidence="5 6" key="1">
    <citation type="journal article" date="2021" name="Sci. Rep.">
        <title>The genome of the diatom Chaetoceros tenuissimus carries an ancient integrated fragment of an extant virus.</title>
        <authorList>
            <person name="Hongo Y."/>
            <person name="Kimura K."/>
            <person name="Takaki Y."/>
            <person name="Yoshida Y."/>
            <person name="Baba S."/>
            <person name="Kobayashi G."/>
            <person name="Nagasaki K."/>
            <person name="Hano T."/>
            <person name="Tomaru Y."/>
        </authorList>
    </citation>
    <scope>NUCLEOTIDE SEQUENCE [LARGE SCALE GENOMIC DNA]</scope>
    <source>
        <strain evidence="5 6">NIES-3715</strain>
    </source>
</reference>
<dbReference type="InterPro" id="IPR000210">
    <property type="entry name" value="BTB/POZ_dom"/>
</dbReference>
<evidence type="ECO:0000256" key="2">
    <source>
        <dbReference type="ARBA" id="ARBA00022737"/>
    </source>
</evidence>
<dbReference type="GO" id="GO:0005794">
    <property type="term" value="C:Golgi apparatus"/>
    <property type="evidence" value="ECO:0007669"/>
    <property type="project" value="TreeGrafter"/>
</dbReference>
<feature type="compositionally biased region" description="Low complexity" evidence="3">
    <location>
        <begin position="29"/>
        <end position="62"/>
    </location>
</feature>
<organism evidence="5 6">
    <name type="scientific">Chaetoceros tenuissimus</name>
    <dbReference type="NCBI Taxonomy" id="426638"/>
    <lineage>
        <taxon>Eukaryota</taxon>
        <taxon>Sar</taxon>
        <taxon>Stramenopiles</taxon>
        <taxon>Ochrophyta</taxon>
        <taxon>Bacillariophyta</taxon>
        <taxon>Coscinodiscophyceae</taxon>
        <taxon>Chaetocerotophycidae</taxon>
        <taxon>Chaetocerotales</taxon>
        <taxon>Chaetocerotaceae</taxon>
        <taxon>Chaetoceros</taxon>
    </lineage>
</organism>
<dbReference type="CDD" id="cd14733">
    <property type="entry name" value="BACK"/>
    <property type="match status" value="1"/>
</dbReference>
<dbReference type="InterPro" id="IPR015915">
    <property type="entry name" value="Kelch-typ_b-propeller"/>
</dbReference>
<feature type="domain" description="BTB" evidence="4">
    <location>
        <begin position="579"/>
        <end position="645"/>
    </location>
</feature>
<dbReference type="PANTHER" id="PTHR46376">
    <property type="entry name" value="LEUCINE-ZIPPER-LIKE TRANSCRIPTIONAL REGULATOR 1"/>
    <property type="match status" value="1"/>
</dbReference>
<keyword evidence="6" id="KW-1185">Reference proteome</keyword>
<feature type="compositionally biased region" description="Polar residues" evidence="3">
    <location>
        <begin position="76"/>
        <end position="85"/>
    </location>
</feature>
<dbReference type="PROSITE" id="PS50097">
    <property type="entry name" value="BTB"/>
    <property type="match status" value="1"/>
</dbReference>
<feature type="region of interest" description="Disordered" evidence="3">
    <location>
        <begin position="1"/>
        <end position="98"/>
    </location>
</feature>
<dbReference type="Proteomes" id="UP001054902">
    <property type="component" value="Unassembled WGS sequence"/>
</dbReference>
<evidence type="ECO:0000313" key="5">
    <source>
        <dbReference type="EMBL" id="GFH54921.1"/>
    </source>
</evidence>
<dbReference type="SUPFAM" id="SSF117281">
    <property type="entry name" value="Kelch motif"/>
    <property type="match status" value="1"/>
</dbReference>
<dbReference type="Pfam" id="PF24681">
    <property type="entry name" value="Kelch_KLHDC2_KLHL20_DRC7"/>
    <property type="match status" value="1"/>
</dbReference>
<feature type="compositionally biased region" description="Low complexity" evidence="3">
    <location>
        <begin position="195"/>
        <end position="207"/>
    </location>
</feature>
<dbReference type="SMART" id="SM00225">
    <property type="entry name" value="BTB"/>
    <property type="match status" value="1"/>
</dbReference>
<dbReference type="Gene3D" id="1.25.40.420">
    <property type="match status" value="1"/>
</dbReference>
<protein>
    <recommendedName>
        <fullName evidence="4">BTB domain-containing protein</fullName>
    </recommendedName>
</protein>
<name>A0AAD3D189_9STRA</name>
<dbReference type="CDD" id="cd18186">
    <property type="entry name" value="BTB_POZ_ZBTB_KLHL-like"/>
    <property type="match status" value="1"/>
</dbReference>
<dbReference type="InterPro" id="IPR011333">
    <property type="entry name" value="SKP1/BTB/POZ_sf"/>
</dbReference>
<evidence type="ECO:0000313" key="6">
    <source>
        <dbReference type="Proteomes" id="UP001054902"/>
    </source>
</evidence>
<accession>A0AAD3D189</accession>
<keyword evidence="1" id="KW-0880">Kelch repeat</keyword>
<dbReference type="InterPro" id="IPR051568">
    <property type="entry name" value="LZTR1/Attractin"/>
</dbReference>
<dbReference type="Gene3D" id="2.120.10.80">
    <property type="entry name" value="Kelch-type beta propeller"/>
    <property type="match status" value="2"/>
</dbReference>
<feature type="compositionally biased region" description="Polar residues" evidence="3">
    <location>
        <begin position="184"/>
        <end position="194"/>
    </location>
</feature>
<comment type="caution">
    <text evidence="5">The sequence shown here is derived from an EMBL/GenBank/DDBJ whole genome shotgun (WGS) entry which is preliminary data.</text>
</comment>
<dbReference type="Pfam" id="PF00651">
    <property type="entry name" value="BTB"/>
    <property type="match status" value="1"/>
</dbReference>
<feature type="region of interest" description="Disordered" evidence="3">
    <location>
        <begin position="111"/>
        <end position="218"/>
    </location>
</feature>
<dbReference type="InterPro" id="IPR011043">
    <property type="entry name" value="Gal_Oxase/kelch_b-propeller"/>
</dbReference>
<keyword evidence="2" id="KW-0677">Repeat</keyword>
<evidence type="ECO:0000259" key="4">
    <source>
        <dbReference type="PROSITE" id="PS50097"/>
    </source>
</evidence>
<dbReference type="EMBL" id="BLLK01000047">
    <property type="protein sequence ID" value="GFH54921.1"/>
    <property type="molecule type" value="Genomic_DNA"/>
</dbReference>
<gene>
    <name evidence="5" type="ORF">CTEN210_11397</name>
</gene>
<dbReference type="Pfam" id="PF01344">
    <property type="entry name" value="Kelch_1"/>
    <property type="match status" value="2"/>
</dbReference>
<dbReference type="SUPFAM" id="SSF50965">
    <property type="entry name" value="Galactose oxidase, central domain"/>
    <property type="match status" value="1"/>
</dbReference>
<sequence>MEDSNNNSYDFIDIEEHEEHEESRGHVNAAAQSAATTTVASSSVSLPNTAASSSVTAATSATRNPQEIRRAASMKKASSCSGRPTSSRKSKSSNSQALLRAKASLTCPVSFARKSSSDGSSVRSSPQRNTQRFAPSVASLGSNNSNSDVNRNLSAVHNSDRSQQQSSTRSLPENIAPPRRQFGLQHSNISSVGNTSTQSLASAASQSENPKKLSSGEWKDVEIITNTSTASANHSLSSSTPSARSLHAAAIWNDQLLLFGGYDGTSRRNDFFSFHFKQKTWTRIDERTQSQSVNLNAQIGNVIHGNPPSPRDRHTAVVYNDCFWVFGGFDGHARVNDLHRYDLVRGEWSTIIPSIESTVPSPRHSHNAVVYKNSMYVWGGYAGSYSCDLYEYNFEENVWRIVHTLGRIPRARYRATCVIYKDTMIVHSGHDGTRHLSDTHALDMNTMTWTSLSNVGGISPIPRDSQVGFIYEISLFIMGGSAGGTAMNDMYELVLEGSEVETPTWRKVICNGTISPRFCHVGAFNEEESCFYVHGGYTGDSRLGDFMKFEFNVDDLSYDIPPSTLTNDMQSLVNNELLSDVTFVVSGQTIYAHKMMLIRSPYFRAMFTGSMMESNQSEIHIEEIPPHIFLLILEYLYTDNVECDVDNAMELFAAADLFDISRLQAMCEQCMLSKINIDNAAAIFLTADIHSATTLRAKVLKYILKHFELVSKSDAFEDMARSNVELVVEILKQR</sequence>